<dbReference type="InterPro" id="IPR036477">
    <property type="entry name" value="Formyl_transf_N_sf"/>
</dbReference>
<comment type="similarity">
    <text evidence="1 5">Belongs to the Fmt family.</text>
</comment>
<name>A0ABS5QK37_9BACT</name>
<dbReference type="InterPro" id="IPR041711">
    <property type="entry name" value="Met-tRNA-FMT_N"/>
</dbReference>
<comment type="catalytic activity">
    <reaction evidence="5">
        <text>L-methionyl-tRNA(fMet) + (6R)-10-formyltetrahydrofolate = N-formyl-L-methionyl-tRNA(fMet) + (6S)-5,6,7,8-tetrahydrofolate + H(+)</text>
        <dbReference type="Rhea" id="RHEA:24380"/>
        <dbReference type="Rhea" id="RHEA-COMP:9952"/>
        <dbReference type="Rhea" id="RHEA-COMP:9953"/>
        <dbReference type="ChEBI" id="CHEBI:15378"/>
        <dbReference type="ChEBI" id="CHEBI:57453"/>
        <dbReference type="ChEBI" id="CHEBI:78530"/>
        <dbReference type="ChEBI" id="CHEBI:78844"/>
        <dbReference type="ChEBI" id="CHEBI:195366"/>
        <dbReference type="EC" id="2.1.2.9"/>
    </reaction>
</comment>
<dbReference type="PANTHER" id="PTHR11138">
    <property type="entry name" value="METHIONYL-TRNA FORMYLTRANSFERASE"/>
    <property type="match status" value="1"/>
</dbReference>
<comment type="caution">
    <text evidence="8">The sequence shown here is derived from an EMBL/GenBank/DDBJ whole genome shotgun (WGS) entry which is preliminary data.</text>
</comment>
<dbReference type="Gene3D" id="3.40.50.12230">
    <property type="match status" value="1"/>
</dbReference>
<dbReference type="NCBIfam" id="TIGR00460">
    <property type="entry name" value="fmt"/>
    <property type="match status" value="1"/>
</dbReference>
<proteinExistence type="inferred from homology"/>
<dbReference type="PANTHER" id="PTHR11138:SF5">
    <property type="entry name" value="METHIONYL-TRNA FORMYLTRANSFERASE, MITOCHONDRIAL"/>
    <property type="match status" value="1"/>
</dbReference>
<evidence type="ECO:0000256" key="2">
    <source>
        <dbReference type="ARBA" id="ARBA00012261"/>
    </source>
</evidence>
<feature type="domain" description="Formyl transferase N-terminal" evidence="6">
    <location>
        <begin position="82"/>
        <end position="261"/>
    </location>
</feature>
<evidence type="ECO:0000259" key="7">
    <source>
        <dbReference type="Pfam" id="PF02911"/>
    </source>
</evidence>
<gene>
    <name evidence="5" type="primary">fmt</name>
    <name evidence="8" type="ORF">VAMP_11n265</name>
</gene>
<keyword evidence="9" id="KW-1185">Reference proteome</keyword>
<dbReference type="Pfam" id="PF00551">
    <property type="entry name" value="Formyl_trans_N"/>
    <property type="match status" value="1"/>
</dbReference>
<evidence type="ECO:0000256" key="3">
    <source>
        <dbReference type="ARBA" id="ARBA00022679"/>
    </source>
</evidence>
<dbReference type="InterPro" id="IPR005793">
    <property type="entry name" value="Formyl_trans_C"/>
</dbReference>
<dbReference type="PROSITE" id="PS00373">
    <property type="entry name" value="GART"/>
    <property type="match status" value="1"/>
</dbReference>
<dbReference type="EMBL" id="JAEDAM010000007">
    <property type="protein sequence ID" value="MBS8121622.1"/>
    <property type="molecule type" value="Genomic_DNA"/>
</dbReference>
<evidence type="ECO:0000256" key="5">
    <source>
        <dbReference type="HAMAP-Rule" id="MF_00182"/>
    </source>
</evidence>
<evidence type="ECO:0000313" key="9">
    <source>
        <dbReference type="Proteomes" id="UP000680365"/>
    </source>
</evidence>
<evidence type="ECO:0000256" key="4">
    <source>
        <dbReference type="ARBA" id="ARBA00022917"/>
    </source>
</evidence>
<dbReference type="Pfam" id="PF01809">
    <property type="entry name" value="YidD"/>
    <property type="match status" value="1"/>
</dbReference>
<dbReference type="Pfam" id="PF02911">
    <property type="entry name" value="Formyl_trans_C"/>
    <property type="match status" value="1"/>
</dbReference>
<dbReference type="HAMAP" id="MF_00182">
    <property type="entry name" value="Formyl_trans"/>
    <property type="match status" value="1"/>
</dbReference>
<organism evidence="8 9">
    <name type="scientific">Candidatus Vampirococcus lugosii</name>
    <dbReference type="NCBI Taxonomy" id="2789015"/>
    <lineage>
        <taxon>Bacteria</taxon>
        <taxon>Candidatus Absconditibacteriota</taxon>
        <taxon>Vampirococcus</taxon>
    </lineage>
</organism>
<protein>
    <recommendedName>
        <fullName evidence="2 5">Methionyl-tRNA formyltransferase</fullName>
        <ecNumber evidence="2 5">2.1.2.9</ecNumber>
    </recommendedName>
</protein>
<accession>A0ABS5QK37</accession>
<dbReference type="InterPro" id="IPR002376">
    <property type="entry name" value="Formyl_transf_N"/>
</dbReference>
<dbReference type="SMART" id="SM01234">
    <property type="entry name" value="Haemolytic"/>
    <property type="match status" value="1"/>
</dbReference>
<comment type="function">
    <text evidence="5">Attaches a formyl group to the free amino group of methionyl-tRNA(fMet). The formyl group appears to play a dual role in the initiator identity of N-formylmethionyl-tRNA by promoting its recognition by IF2 and preventing the misappropriation of this tRNA by the elongation apparatus.</text>
</comment>
<evidence type="ECO:0000259" key="6">
    <source>
        <dbReference type="Pfam" id="PF00551"/>
    </source>
</evidence>
<dbReference type="CDD" id="cd08646">
    <property type="entry name" value="FMT_core_Met-tRNA-FMT_N"/>
    <property type="match status" value="1"/>
</dbReference>
<reference evidence="8 9" key="1">
    <citation type="journal article" date="2021" name="Nat. Commun.">
        <title>Reductive evolution and unique predatory mode in the CPR bacterium Vampirococcus lugosii.</title>
        <authorList>
            <person name="Moreira D."/>
            <person name="Zivanovic Y."/>
            <person name="Lopez-Archilla A.I."/>
            <person name="Iniesto M."/>
            <person name="Lopez-Garcia P."/>
        </authorList>
    </citation>
    <scope>NUCLEOTIDE SEQUENCE [LARGE SCALE GENOMIC DNA]</scope>
    <source>
        <strain evidence="8">Chiprana</strain>
    </source>
</reference>
<dbReference type="EC" id="2.1.2.9" evidence="2 5"/>
<dbReference type="InterPro" id="IPR002696">
    <property type="entry name" value="Membr_insert_effic_factor_YidD"/>
</dbReference>
<dbReference type="SUPFAM" id="SSF50486">
    <property type="entry name" value="FMT C-terminal domain-like"/>
    <property type="match status" value="1"/>
</dbReference>
<feature type="domain" description="Formyl transferase C-terminal" evidence="7">
    <location>
        <begin position="288"/>
        <end position="379"/>
    </location>
</feature>
<dbReference type="InterPro" id="IPR005794">
    <property type="entry name" value="Fmt"/>
</dbReference>
<feature type="binding site" evidence="5">
    <location>
        <begin position="194"/>
        <end position="197"/>
    </location>
    <ligand>
        <name>(6S)-5,6,7,8-tetrahydrofolate</name>
        <dbReference type="ChEBI" id="CHEBI:57453"/>
    </ligand>
</feature>
<keyword evidence="4 5" id="KW-0648">Protein biosynthesis</keyword>
<evidence type="ECO:0000256" key="1">
    <source>
        <dbReference type="ARBA" id="ARBA00010699"/>
    </source>
</evidence>
<sequence>MANFVIFFIKIYQYTISPDKGIASIWLKGKICIHTPHCSKYSIQVLKRYGFYPGIIKVMERVSSCHPWNDNKYDPAYLKTVFFSSAEIGVPFLEKLNKDKRYEISAIITQPDRPYGRGQKINENVIKKTAKKLNIENILTPNKINPNTSQEGKDFVEKIKQINPDIFIVIAYGKIIPIQLLNIPHKGPINIHGSLLPKYRGASPIQSVFLNEEEKTGITLMKMDAKMDTGNIIKQISFDIKFNWTVQDIIEKFIEIGPKFVLDNIRKYSKKEIGDIKQDETKAIYCNKIIKEDGKIDIFNDSIENIYKKYRAYKLWPKIWFELNNKRFIIEYLQIDQNNFYLYKSLSILDNENLNKSILNIKIKPEGKKSISWKEFKNNYIN</sequence>
<dbReference type="InterPro" id="IPR001555">
    <property type="entry name" value="GART_AS"/>
</dbReference>
<evidence type="ECO:0000313" key="8">
    <source>
        <dbReference type="EMBL" id="MBS8121622.1"/>
    </source>
</evidence>
<dbReference type="Proteomes" id="UP000680365">
    <property type="component" value="Unassembled WGS sequence"/>
</dbReference>
<dbReference type="InterPro" id="IPR011034">
    <property type="entry name" value="Formyl_transferase-like_C_sf"/>
</dbReference>
<dbReference type="NCBIfam" id="TIGR00278">
    <property type="entry name" value="membrane protein insertion efficiency factor YidD"/>
    <property type="match status" value="1"/>
</dbReference>
<dbReference type="RefSeq" id="WP_213348340.1">
    <property type="nucleotide sequence ID" value="NZ_JAEDAM010000007.1"/>
</dbReference>
<dbReference type="SUPFAM" id="SSF53328">
    <property type="entry name" value="Formyltransferase"/>
    <property type="match status" value="1"/>
</dbReference>
<keyword evidence="3 5" id="KW-0808">Transferase</keyword>